<dbReference type="STRING" id="225164.V4BPT7"/>
<gene>
    <name evidence="1" type="ORF">LOTGIDRAFT_163754</name>
</gene>
<dbReference type="Proteomes" id="UP000030746">
    <property type="component" value="Unassembled WGS sequence"/>
</dbReference>
<dbReference type="EMBL" id="KB202325">
    <property type="protein sequence ID" value="ESO90869.1"/>
    <property type="molecule type" value="Genomic_DNA"/>
</dbReference>
<dbReference type="KEGG" id="lgi:LOTGIDRAFT_163754"/>
<dbReference type="OrthoDB" id="6118683at2759"/>
<dbReference type="RefSeq" id="XP_009058519.1">
    <property type="nucleotide sequence ID" value="XM_009060271.1"/>
</dbReference>
<name>V4BPT7_LOTGI</name>
<dbReference type="HOGENOM" id="CLU_1306109_0_0_1"/>
<accession>V4BPT7</accession>
<proteinExistence type="predicted"/>
<evidence type="ECO:0000313" key="1">
    <source>
        <dbReference type="EMBL" id="ESO90869.1"/>
    </source>
</evidence>
<keyword evidence="2" id="KW-1185">Reference proteome</keyword>
<reference evidence="1 2" key="1">
    <citation type="journal article" date="2013" name="Nature">
        <title>Insights into bilaterian evolution from three spiralian genomes.</title>
        <authorList>
            <person name="Simakov O."/>
            <person name="Marletaz F."/>
            <person name="Cho S.J."/>
            <person name="Edsinger-Gonzales E."/>
            <person name="Havlak P."/>
            <person name="Hellsten U."/>
            <person name="Kuo D.H."/>
            <person name="Larsson T."/>
            <person name="Lv J."/>
            <person name="Arendt D."/>
            <person name="Savage R."/>
            <person name="Osoegawa K."/>
            <person name="de Jong P."/>
            <person name="Grimwood J."/>
            <person name="Chapman J.A."/>
            <person name="Shapiro H."/>
            <person name="Aerts A."/>
            <person name="Otillar R.P."/>
            <person name="Terry A.Y."/>
            <person name="Boore J.L."/>
            <person name="Grigoriev I.V."/>
            <person name="Lindberg D.R."/>
            <person name="Seaver E.C."/>
            <person name="Weisblat D.A."/>
            <person name="Putnam N.H."/>
            <person name="Rokhsar D.S."/>
        </authorList>
    </citation>
    <scope>NUCLEOTIDE SEQUENCE [LARGE SCALE GENOMIC DNA]</scope>
</reference>
<dbReference type="GeneID" id="20239521"/>
<dbReference type="AlphaFoldDB" id="V4BPT7"/>
<sequence>MNLNNIPVPKLLSLEGNKAESWRKWLQSYKFYMKSVEQDQKGEAIQCATFLTIAGQRAIEVFNTFTFTDAETDKIEPLITKFKDHCAQAKNLTVERSIFFARKQQPGETIDTVNKHSDVRRKWRDNSTKFDNSKQRNLIKFNIVKVKPHPRLEIIEIWDRNLRIEDLCAIDVVIVMILKVIVQLKETCYKCNGVDHFARCCRSKSSKVRKI</sequence>
<evidence type="ECO:0008006" key="3">
    <source>
        <dbReference type="Google" id="ProtNLM"/>
    </source>
</evidence>
<organism evidence="1 2">
    <name type="scientific">Lottia gigantea</name>
    <name type="common">Giant owl limpet</name>
    <dbReference type="NCBI Taxonomy" id="225164"/>
    <lineage>
        <taxon>Eukaryota</taxon>
        <taxon>Metazoa</taxon>
        <taxon>Spiralia</taxon>
        <taxon>Lophotrochozoa</taxon>
        <taxon>Mollusca</taxon>
        <taxon>Gastropoda</taxon>
        <taxon>Patellogastropoda</taxon>
        <taxon>Lottioidea</taxon>
        <taxon>Lottiidae</taxon>
        <taxon>Lottia</taxon>
    </lineage>
</organism>
<dbReference type="CTD" id="20239521"/>
<evidence type="ECO:0000313" key="2">
    <source>
        <dbReference type="Proteomes" id="UP000030746"/>
    </source>
</evidence>
<protein>
    <recommendedName>
        <fullName evidence="3">CCHC-type domain-containing protein</fullName>
    </recommendedName>
</protein>